<comment type="caution">
    <text evidence="3">The sequence shown here is derived from an EMBL/GenBank/DDBJ whole genome shotgun (WGS) entry which is preliminary data.</text>
</comment>
<keyword evidence="1" id="KW-1133">Transmembrane helix</keyword>
<protein>
    <recommendedName>
        <fullName evidence="2">Tectonic-1-3 domain-containing protein</fullName>
    </recommendedName>
</protein>
<evidence type="ECO:0000313" key="3">
    <source>
        <dbReference type="EMBL" id="ORY20141.1"/>
    </source>
</evidence>
<dbReference type="STRING" id="1754190.A0A1Y2ACA4"/>
<dbReference type="PANTHER" id="PTHR14611:SF2">
    <property type="entry name" value="TECTONIC"/>
    <property type="match status" value="1"/>
</dbReference>
<feature type="transmembrane region" description="Helical" evidence="1">
    <location>
        <begin position="184"/>
        <end position="204"/>
    </location>
</feature>
<keyword evidence="4" id="KW-1185">Reference proteome</keyword>
<sequence>MIINGKLRCPLSIESSGRIPVTFGDDIVSECTLPIDVSINSDYAEITRFGNSTVNNAWEWIQMIQPENVSTLSSCDSLPTELALQFIWADVGSLKNPQPMIVGARAIYGTSGNICTCTTGNYNENDCDVNRKKLSYNIRTTVSFLRLPDHGTELYVPRAPRLIPAVQEDLFYPFFIRDDARSRISLNFFSKKLFLLIIILLWILY</sequence>
<evidence type="ECO:0000256" key="1">
    <source>
        <dbReference type="SAM" id="Phobius"/>
    </source>
</evidence>
<dbReference type="AlphaFoldDB" id="A0A1Y2ACA4"/>
<dbReference type="EMBL" id="MCOG01000300">
    <property type="protein sequence ID" value="ORY20141.1"/>
    <property type="molecule type" value="Genomic_DNA"/>
</dbReference>
<dbReference type="Pfam" id="PF07773">
    <property type="entry name" value="TCTN_DUF1619"/>
    <property type="match status" value="1"/>
</dbReference>
<accession>A0A1Y2ACA4</accession>
<dbReference type="PANTHER" id="PTHR14611">
    <property type="entry name" value="TECTONIC FAMILY MEMBER"/>
    <property type="match status" value="1"/>
</dbReference>
<feature type="domain" description="Tectonic-1-3" evidence="2">
    <location>
        <begin position="19"/>
        <end position="109"/>
    </location>
</feature>
<evidence type="ECO:0000313" key="4">
    <source>
        <dbReference type="Proteomes" id="UP000193920"/>
    </source>
</evidence>
<name>A0A1Y2ACA4_9FUNG</name>
<proteinExistence type="predicted"/>
<dbReference type="InterPro" id="IPR011677">
    <property type="entry name" value="TCTN1-3_dom"/>
</dbReference>
<gene>
    <name evidence="3" type="ORF">LY90DRAFT_517048</name>
</gene>
<keyword evidence="1" id="KW-0812">Transmembrane</keyword>
<keyword evidence="1" id="KW-0472">Membrane</keyword>
<dbReference type="OrthoDB" id="2104337at2759"/>
<dbReference type="InterPro" id="IPR040354">
    <property type="entry name" value="TCTN1-3"/>
</dbReference>
<dbReference type="GO" id="GO:0030030">
    <property type="term" value="P:cell projection organization"/>
    <property type="evidence" value="ECO:0007669"/>
    <property type="project" value="UniProtKB-KW"/>
</dbReference>
<evidence type="ECO:0000259" key="2">
    <source>
        <dbReference type="Pfam" id="PF07773"/>
    </source>
</evidence>
<organism evidence="3 4">
    <name type="scientific">Neocallimastix californiae</name>
    <dbReference type="NCBI Taxonomy" id="1754190"/>
    <lineage>
        <taxon>Eukaryota</taxon>
        <taxon>Fungi</taxon>
        <taxon>Fungi incertae sedis</taxon>
        <taxon>Chytridiomycota</taxon>
        <taxon>Chytridiomycota incertae sedis</taxon>
        <taxon>Neocallimastigomycetes</taxon>
        <taxon>Neocallimastigales</taxon>
        <taxon>Neocallimastigaceae</taxon>
        <taxon>Neocallimastix</taxon>
    </lineage>
</organism>
<dbReference type="Proteomes" id="UP000193920">
    <property type="component" value="Unassembled WGS sequence"/>
</dbReference>
<reference evidence="3 4" key="1">
    <citation type="submission" date="2016-08" db="EMBL/GenBank/DDBJ databases">
        <title>A Parts List for Fungal Cellulosomes Revealed by Comparative Genomics.</title>
        <authorList>
            <consortium name="DOE Joint Genome Institute"/>
            <person name="Haitjema C.H."/>
            <person name="Gilmore S.P."/>
            <person name="Henske J.K."/>
            <person name="Solomon K.V."/>
            <person name="De Groot R."/>
            <person name="Kuo A."/>
            <person name="Mondo S.J."/>
            <person name="Salamov A.A."/>
            <person name="Labutti K."/>
            <person name="Zhao Z."/>
            <person name="Chiniquy J."/>
            <person name="Barry K."/>
            <person name="Brewer H.M."/>
            <person name="Purvine S.O."/>
            <person name="Wright A.T."/>
            <person name="Boxma B."/>
            <person name="Van Alen T."/>
            <person name="Hackstein J.H."/>
            <person name="Baker S.E."/>
            <person name="Grigoriev I.V."/>
            <person name="O'Malley M.A."/>
        </authorList>
    </citation>
    <scope>NUCLEOTIDE SEQUENCE [LARGE SCALE GENOMIC DNA]</scope>
    <source>
        <strain evidence="3 4">G1</strain>
    </source>
</reference>